<dbReference type="PANTHER" id="PTHR30183:SF3">
    <property type="entry name" value="MOLYBDENUM TRANSPORT SYSTEM PERMEASE PROTEIN MODB"/>
    <property type="match status" value="1"/>
</dbReference>
<evidence type="ECO:0000256" key="2">
    <source>
        <dbReference type="ARBA" id="ARBA00022448"/>
    </source>
</evidence>
<feature type="transmembrane region" description="Helical" evidence="7">
    <location>
        <begin position="228"/>
        <end position="253"/>
    </location>
</feature>
<comment type="subcellular location">
    <subcellularLocation>
        <location evidence="1 7">Cell membrane</location>
        <topology evidence="1 7">Multi-pass membrane protein</topology>
    </subcellularLocation>
</comment>
<keyword evidence="5 7" id="KW-1133">Transmembrane helix</keyword>
<reference evidence="9 10" key="1">
    <citation type="journal article" date="2017" name="ISME J.">
        <title>Potential for microbial H2 and metal transformations associated with novel bacteria and archaea in deep terrestrial subsurface sediments.</title>
        <authorList>
            <person name="Hernsdorf A.W."/>
            <person name="Amano Y."/>
            <person name="Miyakawa K."/>
            <person name="Ise K."/>
            <person name="Suzuki Y."/>
            <person name="Anantharaman K."/>
            <person name="Probst A."/>
            <person name="Burstein D."/>
            <person name="Thomas B.C."/>
            <person name="Banfield J.F."/>
        </authorList>
    </citation>
    <scope>NUCLEOTIDE SEQUENCE [LARGE SCALE GENOMIC DNA]</scope>
    <source>
        <strain evidence="9">HGW-Wallbacteria-1</strain>
    </source>
</reference>
<comment type="caution">
    <text evidence="9">The sequence shown here is derived from an EMBL/GenBank/DDBJ whole genome shotgun (WGS) entry which is preliminary data.</text>
</comment>
<feature type="transmembrane region" description="Helical" evidence="7">
    <location>
        <begin position="38"/>
        <end position="59"/>
    </location>
</feature>
<dbReference type="PANTHER" id="PTHR30183">
    <property type="entry name" value="MOLYBDENUM TRANSPORT SYSTEM PERMEASE PROTEIN MODB"/>
    <property type="match status" value="1"/>
</dbReference>
<organism evidence="9 10">
    <name type="scientific">Candidatus Wallbacteria bacterium HGW-Wallbacteria-1</name>
    <dbReference type="NCBI Taxonomy" id="2013854"/>
    <lineage>
        <taxon>Bacteria</taxon>
        <taxon>Candidatus Walliibacteriota</taxon>
    </lineage>
</organism>
<feature type="transmembrane region" description="Helical" evidence="7">
    <location>
        <begin position="377"/>
        <end position="396"/>
    </location>
</feature>
<dbReference type="Pfam" id="PF00528">
    <property type="entry name" value="BPD_transp_1"/>
    <property type="match status" value="1"/>
</dbReference>
<evidence type="ECO:0000313" key="9">
    <source>
        <dbReference type="EMBL" id="PKK90762.1"/>
    </source>
</evidence>
<dbReference type="PROSITE" id="PS50928">
    <property type="entry name" value="ABC_TM1"/>
    <property type="match status" value="1"/>
</dbReference>
<evidence type="ECO:0000313" key="10">
    <source>
        <dbReference type="Proteomes" id="UP000233256"/>
    </source>
</evidence>
<evidence type="ECO:0000256" key="4">
    <source>
        <dbReference type="ARBA" id="ARBA00022692"/>
    </source>
</evidence>
<keyword evidence="6 7" id="KW-0472">Membrane</keyword>
<dbReference type="AlphaFoldDB" id="A0A2N1PR68"/>
<dbReference type="GO" id="GO:0005886">
    <property type="term" value="C:plasma membrane"/>
    <property type="evidence" value="ECO:0007669"/>
    <property type="project" value="UniProtKB-SubCell"/>
</dbReference>
<protein>
    <recommendedName>
        <fullName evidence="8">ABC transmembrane type-1 domain-containing protein</fullName>
    </recommendedName>
</protein>
<dbReference type="EMBL" id="PGXC01000004">
    <property type="protein sequence ID" value="PKK90762.1"/>
    <property type="molecule type" value="Genomic_DNA"/>
</dbReference>
<evidence type="ECO:0000259" key="8">
    <source>
        <dbReference type="PROSITE" id="PS50928"/>
    </source>
</evidence>
<name>A0A2N1PR68_9BACT</name>
<accession>A0A2N1PR68</accession>
<evidence type="ECO:0000256" key="6">
    <source>
        <dbReference type="ARBA" id="ARBA00023136"/>
    </source>
</evidence>
<dbReference type="SUPFAM" id="SSF161098">
    <property type="entry name" value="MetI-like"/>
    <property type="match status" value="1"/>
</dbReference>
<evidence type="ECO:0000256" key="3">
    <source>
        <dbReference type="ARBA" id="ARBA00022475"/>
    </source>
</evidence>
<feature type="transmembrane region" description="Helical" evidence="7">
    <location>
        <begin position="146"/>
        <end position="171"/>
    </location>
</feature>
<comment type="similarity">
    <text evidence="7">Belongs to the binding-protein-dependent transport system permease family.</text>
</comment>
<dbReference type="GO" id="GO:0055085">
    <property type="term" value="P:transmembrane transport"/>
    <property type="evidence" value="ECO:0007669"/>
    <property type="project" value="InterPro"/>
</dbReference>
<evidence type="ECO:0000256" key="7">
    <source>
        <dbReference type="RuleBase" id="RU363032"/>
    </source>
</evidence>
<keyword evidence="3" id="KW-1003">Cell membrane</keyword>
<feature type="transmembrane region" description="Helical" evidence="7">
    <location>
        <begin position="71"/>
        <end position="96"/>
    </location>
</feature>
<dbReference type="InterPro" id="IPR035906">
    <property type="entry name" value="MetI-like_sf"/>
</dbReference>
<keyword evidence="2 7" id="KW-0813">Transport</keyword>
<proteinExistence type="inferred from homology"/>
<feature type="transmembrane region" description="Helical" evidence="7">
    <location>
        <begin position="12"/>
        <end position="32"/>
    </location>
</feature>
<dbReference type="Gene3D" id="1.10.3720.10">
    <property type="entry name" value="MetI-like"/>
    <property type="match status" value="1"/>
</dbReference>
<keyword evidence="4 7" id="KW-0812">Transmembrane</keyword>
<feature type="transmembrane region" description="Helical" evidence="7">
    <location>
        <begin position="108"/>
        <end position="134"/>
    </location>
</feature>
<dbReference type="Proteomes" id="UP000233256">
    <property type="component" value="Unassembled WGS sequence"/>
</dbReference>
<evidence type="ECO:0000256" key="1">
    <source>
        <dbReference type="ARBA" id="ARBA00004651"/>
    </source>
</evidence>
<feature type="transmembrane region" description="Helical" evidence="7">
    <location>
        <begin position="191"/>
        <end position="216"/>
    </location>
</feature>
<gene>
    <name evidence="9" type="ORF">CVV64_07745</name>
</gene>
<sequence length="416" mass="45616">MNPHNSDLKQLNFTLGKTIGTLMVLAGIHFFLPIEPGLNILLFIDNCLFLVFFRIYDTFRGRKAALLYSSGYLALFSMVYLLAGQKLIFSLAALLYPPLFRLPRALGHFLILMLSLTLITPYWIQSAVIGSIVLEILYQTIFARPSLFISGSFAMGMGMIVFLLMPILYLITMSSPQTLLITAGDSEVRMAVWTTLWTSTLSCLIATLFGVPLAYALTRTEFRGKAMILALIDMPILIPQTVVGLSILVLAGPKAPLGIFMSSHFGIRISGTALGIILAQLFVSSPFVIRAAMASFMGVDTRLESISRTLGASQASTFFRISLPLASRGVTVGAILTWCRAVSEAGSLMVLAYHPFTVSILVADRFTRFGLEEARPIAVIFVLLCLGIFVSAYFLARFPAGFLAEARRRDSERGFA</sequence>
<feature type="domain" description="ABC transmembrane type-1" evidence="8">
    <location>
        <begin position="192"/>
        <end position="392"/>
    </location>
</feature>
<feature type="transmembrane region" description="Helical" evidence="7">
    <location>
        <begin position="265"/>
        <end position="289"/>
    </location>
</feature>
<evidence type="ECO:0000256" key="5">
    <source>
        <dbReference type="ARBA" id="ARBA00022989"/>
    </source>
</evidence>
<dbReference type="InterPro" id="IPR000515">
    <property type="entry name" value="MetI-like"/>
</dbReference>
<dbReference type="CDD" id="cd06261">
    <property type="entry name" value="TM_PBP2"/>
    <property type="match status" value="1"/>
</dbReference>